<sequence>MSMLGGPPRWAPPPLPVVLPEDDGRQFKNCHALRVPEYPFEPAFQAMSIMNPDIPLDGVDLILNRNSLRKLLDFAAGKRQDPFCMDLHMVQDTLFITRKEKHARMMIHGAANSGYGHNFEEAFTEPENGLDRSSSHHRVIRYRLGSLDCVVRFEVDAYLDGANDPSTTSTGTTMQSVDNISTLMQRLYVVEPPPNASQGRSTAVIPKGRYIEAAKLAETKARKSERLNEAMPQLWFGRTPYLLVGKHDKGVFHSTTCTHVEPQFAKWEDANQDKLCKLVNLLIELKQAVRETAKGAGVLVCEPKGAPLRLFTVRNRVGVLPEDIITKHWSVERT</sequence>
<name>A0A9W8XZM7_9PLEO</name>
<organism evidence="1 2">
    <name type="scientific">Neocucurbitaria cava</name>
    <dbReference type="NCBI Taxonomy" id="798079"/>
    <lineage>
        <taxon>Eukaryota</taxon>
        <taxon>Fungi</taxon>
        <taxon>Dikarya</taxon>
        <taxon>Ascomycota</taxon>
        <taxon>Pezizomycotina</taxon>
        <taxon>Dothideomycetes</taxon>
        <taxon>Pleosporomycetidae</taxon>
        <taxon>Pleosporales</taxon>
        <taxon>Pleosporineae</taxon>
        <taxon>Cucurbitariaceae</taxon>
        <taxon>Neocucurbitaria</taxon>
    </lineage>
</organism>
<dbReference type="PANTHER" id="PTHR35179:SF1">
    <property type="entry name" value="INTEGRAL MEMBRANE PROTEIN"/>
    <property type="match status" value="1"/>
</dbReference>
<gene>
    <name evidence="1" type="ORF">N0V83_010330</name>
</gene>
<accession>A0A9W8XZM7</accession>
<evidence type="ECO:0008006" key="3">
    <source>
        <dbReference type="Google" id="ProtNLM"/>
    </source>
</evidence>
<dbReference type="Proteomes" id="UP001140560">
    <property type="component" value="Unassembled WGS sequence"/>
</dbReference>
<reference evidence="1" key="1">
    <citation type="submission" date="2022-10" db="EMBL/GenBank/DDBJ databases">
        <title>Tapping the CABI collections for fungal endophytes: first genome assemblies for Collariella, Neodidymelliopsis, Ascochyta clinopodiicola, Didymella pomorum, Didymosphaeria variabile, Neocosmospora piperis and Neocucurbitaria cava.</title>
        <authorList>
            <person name="Hill R."/>
        </authorList>
    </citation>
    <scope>NUCLEOTIDE SEQUENCE</scope>
    <source>
        <strain evidence="1">IMI 356814</strain>
    </source>
</reference>
<proteinExistence type="predicted"/>
<comment type="caution">
    <text evidence="1">The sequence shown here is derived from an EMBL/GenBank/DDBJ whole genome shotgun (WGS) entry which is preliminary data.</text>
</comment>
<dbReference type="AlphaFoldDB" id="A0A9W8XZM7"/>
<evidence type="ECO:0000313" key="1">
    <source>
        <dbReference type="EMBL" id="KAJ4363210.1"/>
    </source>
</evidence>
<keyword evidence="2" id="KW-1185">Reference proteome</keyword>
<dbReference type="EMBL" id="JAPEUY010000020">
    <property type="protein sequence ID" value="KAJ4363210.1"/>
    <property type="molecule type" value="Genomic_DNA"/>
</dbReference>
<dbReference type="PANTHER" id="PTHR35179">
    <property type="entry name" value="PROTEIN CBG02620"/>
    <property type="match status" value="1"/>
</dbReference>
<dbReference type="OrthoDB" id="420564at2759"/>
<protein>
    <recommendedName>
        <fullName evidence="3">Geranylgeranyl pyrophosphate synthetase</fullName>
    </recommendedName>
</protein>
<evidence type="ECO:0000313" key="2">
    <source>
        <dbReference type="Proteomes" id="UP001140560"/>
    </source>
</evidence>